<dbReference type="KEGG" id="dak:DaAHT2_1092"/>
<keyword evidence="2" id="KW-1185">Reference proteome</keyword>
<dbReference type="Pfam" id="PF13469">
    <property type="entry name" value="Sulfotransfer_3"/>
    <property type="match status" value="1"/>
</dbReference>
<dbReference type="RefSeq" id="WP_013163319.1">
    <property type="nucleotide sequence ID" value="NC_014216.1"/>
</dbReference>
<evidence type="ECO:0000313" key="1">
    <source>
        <dbReference type="EMBL" id="ADH85790.1"/>
    </source>
</evidence>
<dbReference type="InParanoid" id="D6Z2L5"/>
<gene>
    <name evidence="1" type="ordered locus">DaAHT2_1092</name>
</gene>
<dbReference type="Proteomes" id="UP000001508">
    <property type="component" value="Chromosome"/>
</dbReference>
<evidence type="ECO:0008006" key="3">
    <source>
        <dbReference type="Google" id="ProtNLM"/>
    </source>
</evidence>
<accession>D6Z2L5</accession>
<proteinExistence type="predicted"/>
<name>D6Z2L5_DESAT</name>
<evidence type="ECO:0000313" key="2">
    <source>
        <dbReference type="Proteomes" id="UP000001508"/>
    </source>
</evidence>
<dbReference type="Gene3D" id="3.40.50.300">
    <property type="entry name" value="P-loop containing nucleotide triphosphate hydrolases"/>
    <property type="match status" value="1"/>
</dbReference>
<dbReference type="AlphaFoldDB" id="D6Z2L5"/>
<organism evidence="1 2">
    <name type="scientific">Desulfurivibrio alkaliphilus (strain DSM 19089 / UNIQEM U267 / AHT2)</name>
    <dbReference type="NCBI Taxonomy" id="589865"/>
    <lineage>
        <taxon>Bacteria</taxon>
        <taxon>Pseudomonadati</taxon>
        <taxon>Thermodesulfobacteriota</taxon>
        <taxon>Desulfobulbia</taxon>
        <taxon>Desulfobulbales</taxon>
        <taxon>Desulfobulbaceae</taxon>
        <taxon>Desulfurivibrio</taxon>
    </lineage>
</organism>
<dbReference type="STRING" id="589865.DaAHT2_1092"/>
<reference evidence="2" key="1">
    <citation type="submission" date="2010-02" db="EMBL/GenBank/DDBJ databases">
        <title>Complete sequence of Desulfurivibrio alkaliphilus AHT2.</title>
        <authorList>
            <consortium name="US DOE Joint Genome Institute"/>
            <person name="Pitluck S."/>
            <person name="Chertkov O."/>
            <person name="Detter J.C."/>
            <person name="Han C."/>
            <person name="Tapia R."/>
            <person name="Larimer F."/>
            <person name="Land M."/>
            <person name="Hauser L."/>
            <person name="Kyrpides N."/>
            <person name="Mikhailova N."/>
            <person name="Sorokin D.Y."/>
            <person name="Muyzer G."/>
            <person name="Woyke T."/>
        </authorList>
    </citation>
    <scope>NUCLEOTIDE SEQUENCE [LARGE SCALE GENOMIC DNA]</scope>
    <source>
        <strain evidence="2">DSM 19089 / UNIQEM U267 / AHT2</strain>
    </source>
</reference>
<dbReference type="eggNOG" id="COG3551">
    <property type="taxonomic scope" value="Bacteria"/>
</dbReference>
<dbReference type="InterPro" id="IPR027417">
    <property type="entry name" value="P-loop_NTPase"/>
</dbReference>
<dbReference type="SUPFAM" id="SSF52540">
    <property type="entry name" value="P-loop containing nucleoside triphosphate hydrolases"/>
    <property type="match status" value="1"/>
</dbReference>
<sequence>MKTPTTPPVIIIGMHRSGTSLLTRVLQQAGFFMGRGTSRNEEAAFTNAINAWLFRQASATWDCPEPMDLLLADNALKPWLLDYMGGIIRGPAALRFLGLKRGLQRGGLPGQQGPWGWKDPRNTFTLPLWLELFPDAKVLHIVRHGVDVAASLRQRRQQEFERRIERYQQRRHWSWLNPLAPKWRGFGPQVRCRTLEGGFELWQLYVARALEHVQQLGAQAVTMQYEAMLADPLPNLRRALAFCGCKADESSLQAAAAAFRPERAHAWTRREELREFSRRYQSVLAKYGYAGKPEDLAPEESA</sequence>
<dbReference type="EMBL" id="CP001940">
    <property type="protein sequence ID" value="ADH85790.1"/>
    <property type="molecule type" value="Genomic_DNA"/>
</dbReference>
<dbReference type="HOGENOM" id="CLU_958848_0_0_7"/>
<protein>
    <recommendedName>
        <fullName evidence="3">Sulfotransferase</fullName>
    </recommendedName>
</protein>
<dbReference type="OrthoDB" id="9816424at2"/>